<evidence type="ECO:0000313" key="7">
    <source>
        <dbReference type="EMBL" id="KAI0520548.1"/>
    </source>
</evidence>
<comment type="caution">
    <text evidence="7">The sequence shown here is derived from an EMBL/GenBank/DDBJ whole genome shotgun (WGS) entry which is preliminary data.</text>
</comment>
<dbReference type="Pfam" id="PF10551">
    <property type="entry name" value="MULE"/>
    <property type="match status" value="1"/>
</dbReference>
<dbReference type="InterPro" id="IPR007527">
    <property type="entry name" value="Znf_SWIM"/>
</dbReference>
<name>A0A8T3BTE6_DENNO</name>
<keyword evidence="3" id="KW-0862">Zinc</keyword>
<dbReference type="AlphaFoldDB" id="A0A8T3BTE6"/>
<dbReference type="OrthoDB" id="660475at2759"/>
<feature type="compositionally biased region" description="Polar residues" evidence="5">
    <location>
        <begin position="598"/>
        <end position="614"/>
    </location>
</feature>
<dbReference type="InterPro" id="IPR018289">
    <property type="entry name" value="MULE_transposase_dom"/>
</dbReference>
<dbReference type="EMBL" id="JAGYWB010000006">
    <property type="protein sequence ID" value="KAI0520548.1"/>
    <property type="molecule type" value="Genomic_DNA"/>
</dbReference>
<feature type="region of interest" description="Disordered" evidence="5">
    <location>
        <begin position="569"/>
        <end position="614"/>
    </location>
</feature>
<gene>
    <name evidence="7" type="ORF">KFK09_008024</name>
</gene>
<evidence type="ECO:0000259" key="6">
    <source>
        <dbReference type="PROSITE" id="PS50966"/>
    </source>
</evidence>
<dbReference type="GO" id="GO:0008270">
    <property type="term" value="F:zinc ion binding"/>
    <property type="evidence" value="ECO:0007669"/>
    <property type="project" value="UniProtKB-KW"/>
</dbReference>
<organism evidence="7 8">
    <name type="scientific">Dendrobium nobile</name>
    <name type="common">Orchid</name>
    <dbReference type="NCBI Taxonomy" id="94219"/>
    <lineage>
        <taxon>Eukaryota</taxon>
        <taxon>Viridiplantae</taxon>
        <taxon>Streptophyta</taxon>
        <taxon>Embryophyta</taxon>
        <taxon>Tracheophyta</taxon>
        <taxon>Spermatophyta</taxon>
        <taxon>Magnoliopsida</taxon>
        <taxon>Liliopsida</taxon>
        <taxon>Asparagales</taxon>
        <taxon>Orchidaceae</taxon>
        <taxon>Epidendroideae</taxon>
        <taxon>Malaxideae</taxon>
        <taxon>Dendrobiinae</taxon>
        <taxon>Dendrobium</taxon>
    </lineage>
</organism>
<reference evidence="7" key="1">
    <citation type="journal article" date="2022" name="Front. Genet.">
        <title>Chromosome-Scale Assembly of the Dendrobium nobile Genome Provides Insights Into the Molecular Mechanism of the Biosynthesis of the Medicinal Active Ingredient of Dendrobium.</title>
        <authorList>
            <person name="Xu Q."/>
            <person name="Niu S.-C."/>
            <person name="Li K.-L."/>
            <person name="Zheng P.-J."/>
            <person name="Zhang X.-J."/>
            <person name="Jia Y."/>
            <person name="Liu Y."/>
            <person name="Niu Y.-X."/>
            <person name="Yu L.-H."/>
            <person name="Chen D.-F."/>
            <person name="Zhang G.-Q."/>
        </authorList>
    </citation>
    <scope>NUCLEOTIDE SEQUENCE</scope>
    <source>
        <tissue evidence="7">Leaf</tissue>
    </source>
</reference>
<dbReference type="PROSITE" id="PS50966">
    <property type="entry name" value="ZF_SWIM"/>
    <property type="match status" value="1"/>
</dbReference>
<proteinExistence type="predicted"/>
<dbReference type="SMART" id="SM00575">
    <property type="entry name" value="ZnF_PMZ"/>
    <property type="match status" value="1"/>
</dbReference>
<evidence type="ECO:0000256" key="4">
    <source>
        <dbReference type="PROSITE-ProRule" id="PRU00325"/>
    </source>
</evidence>
<dbReference type="PANTHER" id="PTHR31973">
    <property type="entry name" value="POLYPROTEIN, PUTATIVE-RELATED"/>
    <property type="match status" value="1"/>
</dbReference>
<keyword evidence="2 4" id="KW-0863">Zinc-finger</keyword>
<dbReference type="PANTHER" id="PTHR31973:SF195">
    <property type="entry name" value="MUDR FAMILY TRANSPOSASE"/>
    <property type="match status" value="1"/>
</dbReference>
<evidence type="ECO:0000313" key="8">
    <source>
        <dbReference type="Proteomes" id="UP000829196"/>
    </source>
</evidence>
<evidence type="ECO:0000256" key="1">
    <source>
        <dbReference type="ARBA" id="ARBA00022723"/>
    </source>
</evidence>
<dbReference type="InterPro" id="IPR006564">
    <property type="entry name" value="Znf_PMZ"/>
</dbReference>
<protein>
    <recommendedName>
        <fullName evidence="6">SWIM-type domain-containing protein</fullName>
    </recommendedName>
</protein>
<sequence>MSRLLLFFGGELRIGDEFTATYIGGQNRPIIVDYDISLTMLKDRVMSALRINRTTNTVSLTCRLRSNGGNCATHVTDDEVCEFMLLEARNDPVIVYVETEQINFGDVAGPSTGVQTHIMPIIKQQLDMKPKEVIARIESKFEMKISYMKAWDARRKAIESIFGSYEESYRSLIRFMEAIRLTQPGTVSNIEMVGGSRFKALFWAFGPSISGWQHCRPVLSLDGTFLLGKYRGTLLVAVGIDANGGLFPLAFAVVESESNESWVWFLKNLHDLVEVVKLRQNLCIISDKHPGLVRGCREIFPNAVHRHCLRHLRENYKKFLRRKAIPDVEGLCINMYLAGTTDDIVNFTRMMNHIKNVKQEAYDWLIERDVSKWSLLFDNGFRYGIMTTNASECFNGVIKRARGLPIQGLVMSIYYNLVSLFVRRSTDVEKWLMSGESEFAPRTMATLNRTEREARRCPQPLTINRGEFEVVDSSCRPNRVEIQSLQNSTCTCKRPQLYHVPCVHVIAVAGYRRWNHNQFVSQYFTLNSYRETYSGLFHVMPPKEVWPNFSDAQGIIPLLAPAFRRRAGRPRTNRFRNTMDEANSTSNKRCGHCKQNGHNRSTCPNNPGSSRYRR</sequence>
<keyword evidence="1" id="KW-0479">Metal-binding</keyword>
<dbReference type="Proteomes" id="UP000829196">
    <property type="component" value="Unassembled WGS sequence"/>
</dbReference>
<evidence type="ECO:0000256" key="2">
    <source>
        <dbReference type="ARBA" id="ARBA00022771"/>
    </source>
</evidence>
<evidence type="ECO:0000256" key="3">
    <source>
        <dbReference type="ARBA" id="ARBA00022833"/>
    </source>
</evidence>
<evidence type="ECO:0000256" key="5">
    <source>
        <dbReference type="SAM" id="MobiDB-lite"/>
    </source>
</evidence>
<feature type="domain" description="SWIM-type" evidence="6">
    <location>
        <begin position="478"/>
        <end position="513"/>
    </location>
</feature>
<dbReference type="Pfam" id="PF04434">
    <property type="entry name" value="SWIM"/>
    <property type="match status" value="1"/>
</dbReference>
<accession>A0A8T3BTE6</accession>
<keyword evidence="8" id="KW-1185">Reference proteome</keyword>